<keyword evidence="2" id="KW-1185">Reference proteome</keyword>
<evidence type="ECO:0000313" key="2">
    <source>
        <dbReference type="Proteomes" id="UP000093807"/>
    </source>
</evidence>
<sequence length="178" mass="20725">MVKIKQSLGLETILPLRELSKVFKKYNLQKLNYLNILMVKTKKYTTKKEVTQLAYEITGFAIKVHKALGPGLLESIYEQCLKYELEQNGYDVKQQLVVKIDYYDLELESDLRIDLLVNDCVVVELKAIENLLPIHEAQLLTYMKLLQRPQGLLINFNTLNITKSMKPIVNEYFARLID</sequence>
<dbReference type="InterPro" id="IPR026350">
    <property type="entry name" value="GxxExxY"/>
</dbReference>
<dbReference type="PATRIC" id="fig|29536.5.peg.2149"/>
<evidence type="ECO:0000313" key="1">
    <source>
        <dbReference type="EMBL" id="OAZ03781.1"/>
    </source>
</evidence>
<protein>
    <recommendedName>
        <fullName evidence="3">GxxExxY protein</fullName>
    </recommendedName>
</protein>
<gene>
    <name evidence="1" type="ORF">FLB_20590</name>
</gene>
<proteinExistence type="predicted"/>
<dbReference type="Proteomes" id="UP000093807">
    <property type="component" value="Unassembled WGS sequence"/>
</dbReference>
<name>A0A199XRA7_9FLAO</name>
<dbReference type="Pfam" id="PF13366">
    <property type="entry name" value="PDDEXK_3"/>
    <property type="match status" value="1"/>
</dbReference>
<accession>A0A199XRA7</accession>
<organism evidence="1 2">
    <name type="scientific">Flavobacterium succinicans</name>
    <dbReference type="NCBI Taxonomy" id="29536"/>
    <lineage>
        <taxon>Bacteria</taxon>
        <taxon>Pseudomonadati</taxon>
        <taxon>Bacteroidota</taxon>
        <taxon>Flavobacteriia</taxon>
        <taxon>Flavobacteriales</taxon>
        <taxon>Flavobacteriaceae</taxon>
        <taxon>Flavobacterium</taxon>
    </lineage>
</organism>
<dbReference type="AlphaFoldDB" id="A0A199XRA7"/>
<dbReference type="EMBL" id="JMTM01000053">
    <property type="protein sequence ID" value="OAZ03781.1"/>
    <property type="molecule type" value="Genomic_DNA"/>
</dbReference>
<evidence type="ECO:0008006" key="3">
    <source>
        <dbReference type="Google" id="ProtNLM"/>
    </source>
</evidence>
<reference evidence="1 2" key="1">
    <citation type="submission" date="2016-06" db="EMBL/GenBank/DDBJ databases">
        <title>Draft genome sequence of Flavobacterium succinicans strain DD5b.</title>
        <authorList>
            <person name="Poehlein A."/>
            <person name="Daniel R."/>
            <person name="Simeonova D.D."/>
        </authorList>
    </citation>
    <scope>NUCLEOTIDE SEQUENCE [LARGE SCALE GENOMIC DNA]</scope>
    <source>
        <strain evidence="1 2">DD5b</strain>
    </source>
</reference>
<dbReference type="NCBIfam" id="TIGR04256">
    <property type="entry name" value="GxxExxY"/>
    <property type="match status" value="1"/>
</dbReference>
<comment type="caution">
    <text evidence="1">The sequence shown here is derived from an EMBL/GenBank/DDBJ whole genome shotgun (WGS) entry which is preliminary data.</text>
</comment>